<reference evidence="3" key="1">
    <citation type="submission" date="2020-12" db="EMBL/GenBank/DDBJ databases">
        <title>Metabolic potential, ecology and presence of endohyphal bacteria is reflected in genomic diversity of Mucoromycotina.</title>
        <authorList>
            <person name="Muszewska A."/>
            <person name="Okrasinska A."/>
            <person name="Steczkiewicz K."/>
            <person name="Drgas O."/>
            <person name="Orlowska M."/>
            <person name="Perlinska-Lenart U."/>
            <person name="Aleksandrzak-Piekarczyk T."/>
            <person name="Szatraj K."/>
            <person name="Zielenkiewicz U."/>
            <person name="Pilsyk S."/>
            <person name="Malc E."/>
            <person name="Mieczkowski P."/>
            <person name="Kruszewska J.S."/>
            <person name="Biernat P."/>
            <person name="Pawlowska J."/>
        </authorList>
    </citation>
    <scope>NUCLEOTIDE SEQUENCE</scope>
    <source>
        <strain evidence="3">WA0000017839</strain>
    </source>
</reference>
<proteinExistence type="predicted"/>
<feature type="region of interest" description="Disordered" evidence="1">
    <location>
        <begin position="141"/>
        <end position="166"/>
    </location>
</feature>
<dbReference type="AlphaFoldDB" id="A0A8H7RFX6"/>
<dbReference type="Pfam" id="PF00472">
    <property type="entry name" value="RF-1"/>
    <property type="match status" value="1"/>
</dbReference>
<dbReference type="PROSITE" id="PS00745">
    <property type="entry name" value="RF_PROK_I"/>
    <property type="match status" value="1"/>
</dbReference>
<dbReference type="GO" id="GO:0070126">
    <property type="term" value="P:mitochondrial translational termination"/>
    <property type="evidence" value="ECO:0007669"/>
    <property type="project" value="TreeGrafter"/>
</dbReference>
<accession>A0A8H7RFX6</accession>
<organism evidence="3 4">
    <name type="scientific">Mucor saturninus</name>
    <dbReference type="NCBI Taxonomy" id="64648"/>
    <lineage>
        <taxon>Eukaryota</taxon>
        <taxon>Fungi</taxon>
        <taxon>Fungi incertae sedis</taxon>
        <taxon>Mucoromycota</taxon>
        <taxon>Mucoromycotina</taxon>
        <taxon>Mucoromycetes</taxon>
        <taxon>Mucorales</taxon>
        <taxon>Mucorineae</taxon>
        <taxon>Mucoraceae</taxon>
        <taxon>Mucor</taxon>
    </lineage>
</organism>
<feature type="compositionally biased region" description="Basic residues" evidence="1">
    <location>
        <begin position="146"/>
        <end position="159"/>
    </location>
</feature>
<name>A0A8H7RFX6_9FUNG</name>
<protein>
    <recommendedName>
        <fullName evidence="2">Prokaryotic-type class I peptide chain release factors domain-containing protein</fullName>
    </recommendedName>
</protein>
<dbReference type="InterPro" id="IPR052104">
    <property type="entry name" value="Mito_Release_Factor_mL62"/>
</dbReference>
<sequence length="166" mass="18963">MFVLRRLYSAKAWSYKEATAWQQAFNQAAIPKDHVSISFCRSSGPGGQNVNKVSTKVDLRLSLSKANWIPEYAKENLKNTSQLKKSKSNELIITSDKTRSQAKNIQDCYDKLVDVIKASVAVNKEPDQATLARVEQLRNIQDKGRKEFKKKHSQKKTERRSKGNDY</sequence>
<dbReference type="OrthoDB" id="270639at2759"/>
<dbReference type="Gene3D" id="3.30.160.20">
    <property type="match status" value="1"/>
</dbReference>
<feature type="domain" description="Prokaryotic-type class I peptide chain release factors" evidence="2">
    <location>
        <begin position="41"/>
        <end position="57"/>
    </location>
</feature>
<evidence type="ECO:0000256" key="1">
    <source>
        <dbReference type="SAM" id="MobiDB-lite"/>
    </source>
</evidence>
<evidence type="ECO:0000259" key="2">
    <source>
        <dbReference type="PROSITE" id="PS00745"/>
    </source>
</evidence>
<gene>
    <name evidence="3" type="ORF">INT47_011061</name>
</gene>
<dbReference type="GO" id="GO:0016150">
    <property type="term" value="F:translation release factor activity, codon nonspecific"/>
    <property type="evidence" value="ECO:0007669"/>
    <property type="project" value="TreeGrafter"/>
</dbReference>
<dbReference type="PANTHER" id="PTHR11075">
    <property type="entry name" value="PEPTIDE CHAIN RELEASE FACTOR"/>
    <property type="match status" value="1"/>
</dbReference>
<dbReference type="FunFam" id="3.30.160.20:FF:000046">
    <property type="entry name" value="Peptidyl-tRNA hydrolase ICT1"/>
    <property type="match status" value="1"/>
</dbReference>
<keyword evidence="4" id="KW-1185">Reference proteome</keyword>
<dbReference type="EMBL" id="JAEPRD010000017">
    <property type="protein sequence ID" value="KAG2208921.1"/>
    <property type="molecule type" value="Genomic_DNA"/>
</dbReference>
<dbReference type="Proteomes" id="UP000603453">
    <property type="component" value="Unassembled WGS sequence"/>
</dbReference>
<dbReference type="SUPFAM" id="SSF110916">
    <property type="entry name" value="Peptidyl-tRNA hydrolase domain-like"/>
    <property type="match status" value="1"/>
</dbReference>
<evidence type="ECO:0000313" key="4">
    <source>
        <dbReference type="Proteomes" id="UP000603453"/>
    </source>
</evidence>
<dbReference type="PANTHER" id="PTHR11075:SF54">
    <property type="entry name" value="LARGE RIBOSOMAL SUBUNIT PROTEIN ML62"/>
    <property type="match status" value="1"/>
</dbReference>
<dbReference type="GO" id="GO:0005762">
    <property type="term" value="C:mitochondrial large ribosomal subunit"/>
    <property type="evidence" value="ECO:0007669"/>
    <property type="project" value="TreeGrafter"/>
</dbReference>
<comment type="caution">
    <text evidence="3">The sequence shown here is derived from an EMBL/GenBank/DDBJ whole genome shotgun (WGS) entry which is preliminary data.</text>
</comment>
<dbReference type="GO" id="GO:0004045">
    <property type="term" value="F:peptidyl-tRNA hydrolase activity"/>
    <property type="evidence" value="ECO:0007669"/>
    <property type="project" value="TreeGrafter"/>
</dbReference>
<dbReference type="InterPro" id="IPR000352">
    <property type="entry name" value="Pep_chain_release_fac_I"/>
</dbReference>
<evidence type="ECO:0000313" key="3">
    <source>
        <dbReference type="EMBL" id="KAG2208921.1"/>
    </source>
</evidence>